<organismHost>
    <name type="scientific">Potamochoerus larvatus</name>
    <name type="common">Bushpig</name>
    <dbReference type="NCBI Taxonomy" id="273792"/>
</organismHost>
<organismHost>
    <name type="scientific">Sus scrofa</name>
    <name type="common">Pig</name>
    <dbReference type="NCBI Taxonomy" id="9823"/>
</organismHost>
<protein>
    <submittedName>
        <fullName evidence="2">p360_21R</fullName>
    </submittedName>
</protein>
<proteinExistence type="predicted"/>
<accession>A0A6G7KUH1</accession>
<dbReference type="Pfam" id="PF01671">
    <property type="entry name" value="ASFV_360"/>
    <property type="match status" value="1"/>
</dbReference>
<gene>
    <name evidence="2" type="primary">360_21R</name>
</gene>
<dbReference type="InterPro" id="IPR002595">
    <property type="entry name" value="ASFV_MGF360"/>
</dbReference>
<organism evidence="2">
    <name type="scientific">African swine fever virus</name>
    <name type="common">ASFV</name>
    <dbReference type="NCBI Taxonomy" id="10497"/>
    <lineage>
        <taxon>Viruses</taxon>
        <taxon>Varidnaviria</taxon>
        <taxon>Bamfordvirae</taxon>
        <taxon>Nucleocytoviricota</taxon>
        <taxon>Pokkesviricetes</taxon>
        <taxon>Asfuvirales</taxon>
        <taxon>Asfarviridae</taxon>
        <taxon>Asfivirus</taxon>
        <taxon>Asfivirus haemorrhagiae</taxon>
    </lineage>
</organism>
<organismHost>
    <name type="scientific">Phacochoerus aethiopicus</name>
    <name type="common">Warthog</name>
    <dbReference type="NCBI Taxonomy" id="85517"/>
</organismHost>
<keyword evidence="1" id="KW-0472">Membrane</keyword>
<sequence length="362" mass="41438">MPSPHSLQTLATKILATQQISTDHYFILQYCGLWWHGAPIMLSTIVDIQLLLQSASFKEGLSLHLALLQVVQENNHVLLQLFTEWGADINSTFVTVIMECTRNLCRELRAKEALYARDILQIFYTTRVITTTSHVILCHVLLSNIPLFQNIQRMRSIFYTSLEKLSINFILDVISFTAMLSTHWYGLAILYILSAAIQYFYAKYKHFTNWRLLCGLSFINLSVLYAIYILQKVVMYIVAMLYLACTIYVGIYSTIYYCFVLGAIINQAMLSSVLYHCIGILFLCIHLRAVAFEDSMELPKQKNVIIFITILSFTNYSPDSSLLSLQMSDPEKIIALLHAEKYVSKNMLLFVAHDEKTSTSPV</sequence>
<evidence type="ECO:0000313" key="2">
    <source>
        <dbReference type="EMBL" id="QII89017.1"/>
    </source>
</evidence>
<keyword evidence="1" id="KW-0812">Transmembrane</keyword>
<evidence type="ECO:0000256" key="1">
    <source>
        <dbReference type="SAM" id="Phobius"/>
    </source>
</evidence>
<organismHost>
    <name type="scientific">Phacochoerus africanus</name>
    <name type="common">Warthog</name>
    <dbReference type="NCBI Taxonomy" id="41426"/>
</organismHost>
<reference evidence="2" key="1">
    <citation type="submission" date="2019-11" db="EMBL/GenBank/DDBJ databases">
        <authorList>
            <person name="Ndlovu S.S."/>
            <person name="Carulei O."/>
        </authorList>
    </citation>
    <scope>NUCLEOTIDE SEQUENCE [LARGE SCALE GENOMIC DNA]</scope>
    <source>
        <strain evidence="2">RSA_2_2004</strain>
    </source>
</reference>
<feature type="transmembrane region" description="Helical" evidence="1">
    <location>
        <begin position="209"/>
        <end position="230"/>
    </location>
</feature>
<keyword evidence="1" id="KW-1133">Transmembrane helix</keyword>
<organismHost>
    <name type="scientific">Ornithodoros moubata</name>
    <name type="common">Soft tick</name>
    <name type="synonym">Argasid tick</name>
    <dbReference type="NCBI Taxonomy" id="6938"/>
</organismHost>
<feature type="transmembrane region" description="Helical" evidence="1">
    <location>
        <begin position="184"/>
        <end position="202"/>
    </location>
</feature>
<feature type="transmembrane region" description="Helical" evidence="1">
    <location>
        <begin position="273"/>
        <end position="292"/>
    </location>
</feature>
<name>A0A6G7KUH1_ASF</name>
<organismHost>
    <name type="scientific">Ornithodoros</name>
    <name type="common">relapsing fever ticks</name>
    <dbReference type="NCBI Taxonomy" id="6937"/>
</organismHost>
<dbReference type="EMBL" id="MN641877">
    <property type="protein sequence ID" value="QII89017.1"/>
    <property type="molecule type" value="Genomic_DNA"/>
</dbReference>
<feature type="transmembrane region" description="Helical" evidence="1">
    <location>
        <begin position="236"/>
        <end position="261"/>
    </location>
</feature>
<dbReference type="GO" id="GO:0042330">
    <property type="term" value="P:taxis"/>
    <property type="evidence" value="ECO:0007669"/>
    <property type="project" value="InterPro"/>
</dbReference>